<keyword evidence="2" id="KW-1185">Reference proteome</keyword>
<sequence length="374" mass="39264">MTGPLSGVSILDMSRLAPGPYATMLLADLGAEVTVVGGGRAGLPLDAVSRGKRFISLDLKSTAGQQALHRLAAESDVFVESFRPGVAARLGAGYDDLRGIRPDLIYCSLTGYGQDGPMRNAAGHDINYLAMSGMLAMLGPTDGPPSIPLNLVADFAGGSLVAAMAIVAALFERTRSGAGQYLDVAMVDGAVSLMSMHRQMWGTSAAPSRGESVLAGAAPFYRCYETSDGRYMAVGALEPQFFAALWSTLGLGAVPPQYPRTAWPRIAADLTAVFASRTRAEWTEVFAGVDACVSPVLDPDEVSADSHIRYRHSFTYDSAAPAIPRLSRTPVRAGATDRTDQTEAVLSGAGMTAEQISAAHDTTEPTGLTGWPDM</sequence>
<dbReference type="EMBL" id="JAADZU010000009">
    <property type="protein sequence ID" value="NDK88840.1"/>
    <property type="molecule type" value="Genomic_DNA"/>
</dbReference>
<dbReference type="GO" id="GO:0016740">
    <property type="term" value="F:transferase activity"/>
    <property type="evidence" value="ECO:0007669"/>
    <property type="project" value="UniProtKB-KW"/>
</dbReference>
<dbReference type="PANTHER" id="PTHR48228:SF5">
    <property type="entry name" value="ALPHA-METHYLACYL-COA RACEMASE"/>
    <property type="match status" value="1"/>
</dbReference>
<dbReference type="Proteomes" id="UP000466307">
    <property type="component" value="Unassembled WGS sequence"/>
</dbReference>
<dbReference type="PANTHER" id="PTHR48228">
    <property type="entry name" value="SUCCINYL-COA--D-CITRAMALATE COA-TRANSFERASE"/>
    <property type="match status" value="1"/>
</dbReference>
<dbReference type="Pfam" id="PF02515">
    <property type="entry name" value="CoA_transf_3"/>
    <property type="match status" value="1"/>
</dbReference>
<dbReference type="Gene3D" id="3.40.50.10540">
    <property type="entry name" value="Crotonobetainyl-coa:carnitine coa-transferase, domain 1"/>
    <property type="match status" value="1"/>
</dbReference>
<name>A0A7K3LKS9_9ACTN</name>
<evidence type="ECO:0000313" key="1">
    <source>
        <dbReference type="EMBL" id="NDK88840.1"/>
    </source>
</evidence>
<reference evidence="1 2" key="1">
    <citation type="submission" date="2020-01" db="EMBL/GenBank/DDBJ databases">
        <title>Investigation of new actinobacteria for the biodesulphurisation of diesel fuel.</title>
        <authorList>
            <person name="Athi Narayanan S.M."/>
        </authorList>
    </citation>
    <scope>NUCLEOTIDE SEQUENCE [LARGE SCALE GENOMIC DNA]</scope>
    <source>
        <strain evidence="1 2">213E</strain>
    </source>
</reference>
<dbReference type="InterPro" id="IPR003673">
    <property type="entry name" value="CoA-Trfase_fam_III"/>
</dbReference>
<accession>A0A7K3LKS9</accession>
<dbReference type="Gene3D" id="3.30.1540.10">
    <property type="entry name" value="formyl-coa transferase, domain 3"/>
    <property type="match status" value="1"/>
</dbReference>
<dbReference type="RefSeq" id="WP_157079384.1">
    <property type="nucleotide sequence ID" value="NZ_JAADZU010000009.1"/>
</dbReference>
<dbReference type="InterPro" id="IPR050509">
    <property type="entry name" value="CoA-transferase_III"/>
</dbReference>
<organism evidence="1 2">
    <name type="scientific">Gordonia desulfuricans</name>
    <dbReference type="NCBI Taxonomy" id="89051"/>
    <lineage>
        <taxon>Bacteria</taxon>
        <taxon>Bacillati</taxon>
        <taxon>Actinomycetota</taxon>
        <taxon>Actinomycetes</taxon>
        <taxon>Mycobacteriales</taxon>
        <taxon>Gordoniaceae</taxon>
        <taxon>Gordonia</taxon>
    </lineage>
</organism>
<evidence type="ECO:0000313" key="2">
    <source>
        <dbReference type="Proteomes" id="UP000466307"/>
    </source>
</evidence>
<keyword evidence="1" id="KW-0808">Transferase</keyword>
<dbReference type="InterPro" id="IPR023606">
    <property type="entry name" value="CoA-Trfase_III_dom_1_sf"/>
</dbReference>
<dbReference type="InterPro" id="IPR044855">
    <property type="entry name" value="CoA-Trfase_III_dom3_sf"/>
</dbReference>
<protein>
    <submittedName>
        <fullName evidence="1">CoA transferase</fullName>
    </submittedName>
</protein>
<dbReference type="SUPFAM" id="SSF89796">
    <property type="entry name" value="CoA-transferase family III (CaiB/BaiF)"/>
    <property type="match status" value="1"/>
</dbReference>
<comment type="caution">
    <text evidence="1">The sequence shown here is derived from an EMBL/GenBank/DDBJ whole genome shotgun (WGS) entry which is preliminary data.</text>
</comment>
<gene>
    <name evidence="1" type="ORF">GYA93_04490</name>
</gene>
<dbReference type="AlphaFoldDB" id="A0A7K3LKS9"/>
<proteinExistence type="predicted"/>